<protein>
    <recommendedName>
        <fullName evidence="2">Peptidase A2 domain-containing protein</fullName>
    </recommendedName>
</protein>
<keyword evidence="1" id="KW-0378">Hydrolase</keyword>
<proteinExistence type="predicted"/>
<accession>A0AAV2MLW5</accession>
<dbReference type="InterPro" id="IPR001995">
    <property type="entry name" value="Peptidase_A2_cat"/>
</dbReference>
<feature type="domain" description="Peptidase A2" evidence="2">
    <location>
        <begin position="12"/>
        <end position="53"/>
    </location>
</feature>
<dbReference type="EMBL" id="OZ035830">
    <property type="protein sequence ID" value="CAL1614180.1"/>
    <property type="molecule type" value="Genomic_DNA"/>
</dbReference>
<dbReference type="AlphaFoldDB" id="A0AAV2MLW5"/>
<dbReference type="PROSITE" id="PS50175">
    <property type="entry name" value="ASP_PROT_RETROV"/>
    <property type="match status" value="1"/>
</dbReference>
<evidence type="ECO:0000313" key="4">
    <source>
        <dbReference type="Proteomes" id="UP001497482"/>
    </source>
</evidence>
<dbReference type="InterPro" id="IPR021109">
    <property type="entry name" value="Peptidase_aspartic_dom_sf"/>
</dbReference>
<dbReference type="SUPFAM" id="SSF50630">
    <property type="entry name" value="Acid proteases"/>
    <property type="match status" value="1"/>
</dbReference>
<organism evidence="3 4">
    <name type="scientific">Knipowitschia caucasica</name>
    <name type="common">Caucasian dwarf goby</name>
    <name type="synonym">Pomatoschistus caucasicus</name>
    <dbReference type="NCBI Taxonomy" id="637954"/>
    <lineage>
        <taxon>Eukaryota</taxon>
        <taxon>Metazoa</taxon>
        <taxon>Chordata</taxon>
        <taxon>Craniata</taxon>
        <taxon>Vertebrata</taxon>
        <taxon>Euteleostomi</taxon>
        <taxon>Actinopterygii</taxon>
        <taxon>Neopterygii</taxon>
        <taxon>Teleostei</taxon>
        <taxon>Neoteleostei</taxon>
        <taxon>Acanthomorphata</taxon>
        <taxon>Gobiaria</taxon>
        <taxon>Gobiiformes</taxon>
        <taxon>Gobioidei</taxon>
        <taxon>Gobiidae</taxon>
        <taxon>Gobiinae</taxon>
        <taxon>Knipowitschia</taxon>
    </lineage>
</organism>
<evidence type="ECO:0000256" key="1">
    <source>
        <dbReference type="ARBA" id="ARBA00022801"/>
    </source>
</evidence>
<gene>
    <name evidence="3" type="ORF">KC01_LOCUS40251</name>
</gene>
<evidence type="ECO:0000259" key="2">
    <source>
        <dbReference type="PROSITE" id="PS50175"/>
    </source>
</evidence>
<reference evidence="3 4" key="1">
    <citation type="submission" date="2024-04" db="EMBL/GenBank/DDBJ databases">
        <authorList>
            <person name="Waldvogel A.-M."/>
            <person name="Schoenle A."/>
        </authorList>
    </citation>
    <scope>NUCLEOTIDE SEQUENCE [LARGE SCALE GENOMIC DNA]</scope>
</reference>
<dbReference type="Proteomes" id="UP001497482">
    <property type="component" value="Chromosome 8"/>
</dbReference>
<evidence type="ECO:0000313" key="3">
    <source>
        <dbReference type="EMBL" id="CAL1614180.1"/>
    </source>
</evidence>
<dbReference type="GO" id="GO:0006508">
    <property type="term" value="P:proteolysis"/>
    <property type="evidence" value="ECO:0007669"/>
    <property type="project" value="InterPro"/>
</dbReference>
<keyword evidence="4" id="KW-1185">Reference proteome</keyword>
<sequence>MSIHLRIFELDVCAVLDTGARRSVLPSCHYNAIHRGMRPHLSPSTVETLIGVGPGDVPVLGETKVPVNIHNRQVEVDFLVADIAGKDVLLGHSFLTQAEACLDFGKHRIVLFGEEVPYFHPETVSRSHAVRIARTLVMEPGQEYLVKGTVHLDEAIQGDMMLSPTKGFVEKHKVLIARSMLITPKLFHCASSTRAINL</sequence>
<dbReference type="Gene3D" id="2.40.70.10">
    <property type="entry name" value="Acid Proteases"/>
    <property type="match status" value="1"/>
</dbReference>
<name>A0AAV2MLW5_KNICA</name>
<dbReference type="GO" id="GO:0004190">
    <property type="term" value="F:aspartic-type endopeptidase activity"/>
    <property type="evidence" value="ECO:0007669"/>
    <property type="project" value="InterPro"/>
</dbReference>